<proteinExistence type="predicted"/>
<protein>
    <submittedName>
        <fullName evidence="2">Uncharacterized protein</fullName>
    </submittedName>
</protein>
<evidence type="ECO:0000256" key="1">
    <source>
        <dbReference type="SAM" id="MobiDB-lite"/>
    </source>
</evidence>
<evidence type="ECO:0000313" key="2">
    <source>
        <dbReference type="EMBL" id="CAJ0568479.1"/>
    </source>
</evidence>
<feature type="non-terminal residue" evidence="2">
    <location>
        <position position="298"/>
    </location>
</feature>
<dbReference type="EMBL" id="CATQJA010001747">
    <property type="protein sequence ID" value="CAJ0568479.1"/>
    <property type="molecule type" value="Genomic_DNA"/>
</dbReference>
<comment type="caution">
    <text evidence="2">The sequence shown here is derived from an EMBL/GenBank/DDBJ whole genome shotgun (WGS) entry which is preliminary data.</text>
</comment>
<sequence length="298" mass="33799">MMSSSTFDKQGKAAGCRGPLAAQAAAQDFNRRHGDDALIFRIWDYTSAPSAVRYVPRFCYQGFRAFYNNLMRDTVLSKFSGSIRRLQPVLHQLEQLPSDFEEQKDRQRGVDFKPFFISSGCRFRGAIGNATPWGRPRLCALLRHLLTQDRQRDAPSKQFSIIRPLLPRFGAARGNVKRLGDEPVFASFHIYRPRIFNATPTSSSCSSTRAVSRQISSSKRNAERLGDEPTAATPATSARPVITQDRQRDADFKQFFIISSGFFPSARKVRQCKAQPEAEEEQKLELLKNIDVKEDDKR</sequence>
<keyword evidence="3" id="KW-1185">Reference proteome</keyword>
<feature type="compositionally biased region" description="Polar residues" evidence="1">
    <location>
        <begin position="209"/>
        <end position="219"/>
    </location>
</feature>
<feature type="region of interest" description="Disordered" evidence="1">
    <location>
        <begin position="207"/>
        <end position="241"/>
    </location>
</feature>
<feature type="compositionally biased region" description="Low complexity" evidence="1">
    <location>
        <begin position="229"/>
        <end position="240"/>
    </location>
</feature>
<accession>A0AA36FVI5</accession>
<dbReference type="Proteomes" id="UP001177023">
    <property type="component" value="Unassembled WGS sequence"/>
</dbReference>
<reference evidence="2" key="1">
    <citation type="submission" date="2023-06" db="EMBL/GenBank/DDBJ databases">
        <authorList>
            <person name="Delattre M."/>
        </authorList>
    </citation>
    <scope>NUCLEOTIDE SEQUENCE</scope>
    <source>
        <strain evidence="2">AF72</strain>
    </source>
</reference>
<dbReference type="AlphaFoldDB" id="A0AA36FVI5"/>
<name>A0AA36FVI5_9BILA</name>
<gene>
    <name evidence="2" type="ORF">MSPICULIGERA_LOCUS6997</name>
</gene>
<evidence type="ECO:0000313" key="3">
    <source>
        <dbReference type="Proteomes" id="UP001177023"/>
    </source>
</evidence>
<organism evidence="2 3">
    <name type="scientific">Mesorhabditis spiculigera</name>
    <dbReference type="NCBI Taxonomy" id="96644"/>
    <lineage>
        <taxon>Eukaryota</taxon>
        <taxon>Metazoa</taxon>
        <taxon>Ecdysozoa</taxon>
        <taxon>Nematoda</taxon>
        <taxon>Chromadorea</taxon>
        <taxon>Rhabditida</taxon>
        <taxon>Rhabditina</taxon>
        <taxon>Rhabditomorpha</taxon>
        <taxon>Rhabditoidea</taxon>
        <taxon>Rhabditidae</taxon>
        <taxon>Mesorhabditinae</taxon>
        <taxon>Mesorhabditis</taxon>
    </lineage>
</organism>